<dbReference type="SUPFAM" id="SSF103473">
    <property type="entry name" value="MFS general substrate transporter"/>
    <property type="match status" value="1"/>
</dbReference>
<dbReference type="FunFam" id="1.20.1250.20:FF:000013">
    <property type="entry name" value="MFS general substrate transporter"/>
    <property type="match status" value="1"/>
</dbReference>
<feature type="transmembrane region" description="Helical" evidence="6">
    <location>
        <begin position="74"/>
        <end position="95"/>
    </location>
</feature>
<evidence type="ECO:0000313" key="7">
    <source>
        <dbReference type="EMBL" id="KAJ3568006.1"/>
    </source>
</evidence>
<feature type="transmembrane region" description="Helical" evidence="6">
    <location>
        <begin position="162"/>
        <end position="183"/>
    </location>
</feature>
<keyword evidence="5 6" id="KW-0472">Membrane</keyword>
<dbReference type="GO" id="GO:0022857">
    <property type="term" value="F:transmembrane transporter activity"/>
    <property type="evidence" value="ECO:0007669"/>
    <property type="project" value="InterPro"/>
</dbReference>
<dbReference type="InterPro" id="IPR036259">
    <property type="entry name" value="MFS_trans_sf"/>
</dbReference>
<keyword evidence="2" id="KW-0813">Transport</keyword>
<reference evidence="7" key="1">
    <citation type="submission" date="2022-07" db="EMBL/GenBank/DDBJ databases">
        <title>Genome Sequence of Leucocoprinus birnbaumii.</title>
        <authorList>
            <person name="Buettner E."/>
        </authorList>
    </citation>
    <scope>NUCLEOTIDE SEQUENCE</scope>
    <source>
        <strain evidence="7">VT141</strain>
    </source>
</reference>
<organism evidence="7 8">
    <name type="scientific">Leucocoprinus birnbaumii</name>
    <dbReference type="NCBI Taxonomy" id="56174"/>
    <lineage>
        <taxon>Eukaryota</taxon>
        <taxon>Fungi</taxon>
        <taxon>Dikarya</taxon>
        <taxon>Basidiomycota</taxon>
        <taxon>Agaricomycotina</taxon>
        <taxon>Agaricomycetes</taxon>
        <taxon>Agaricomycetidae</taxon>
        <taxon>Agaricales</taxon>
        <taxon>Agaricineae</taxon>
        <taxon>Agaricaceae</taxon>
        <taxon>Leucocoprinus</taxon>
    </lineage>
</organism>
<dbReference type="Gene3D" id="1.20.1250.20">
    <property type="entry name" value="MFS general substrate transporter like domains"/>
    <property type="match status" value="2"/>
</dbReference>
<feature type="transmembrane region" description="Helical" evidence="6">
    <location>
        <begin position="318"/>
        <end position="341"/>
    </location>
</feature>
<feature type="transmembrane region" description="Helical" evidence="6">
    <location>
        <begin position="233"/>
        <end position="254"/>
    </location>
</feature>
<feature type="transmembrane region" description="Helical" evidence="6">
    <location>
        <begin position="293"/>
        <end position="312"/>
    </location>
</feature>
<dbReference type="InterPro" id="IPR011701">
    <property type="entry name" value="MFS"/>
</dbReference>
<evidence type="ECO:0000313" key="8">
    <source>
        <dbReference type="Proteomes" id="UP001213000"/>
    </source>
</evidence>
<dbReference type="Proteomes" id="UP001213000">
    <property type="component" value="Unassembled WGS sequence"/>
</dbReference>
<dbReference type="AlphaFoldDB" id="A0AAD5VXM7"/>
<name>A0AAD5VXM7_9AGAR</name>
<dbReference type="GO" id="GO:0016020">
    <property type="term" value="C:membrane"/>
    <property type="evidence" value="ECO:0007669"/>
    <property type="project" value="UniProtKB-SubCell"/>
</dbReference>
<comment type="subcellular location">
    <subcellularLocation>
        <location evidence="1">Membrane</location>
        <topology evidence="1">Multi-pass membrane protein</topology>
    </subcellularLocation>
</comment>
<dbReference type="Pfam" id="PF07690">
    <property type="entry name" value="MFS_1"/>
    <property type="match status" value="1"/>
</dbReference>
<dbReference type="PANTHER" id="PTHR43791">
    <property type="entry name" value="PERMEASE-RELATED"/>
    <property type="match status" value="1"/>
</dbReference>
<comment type="caution">
    <text evidence="7">The sequence shown here is derived from an EMBL/GenBank/DDBJ whole genome shotgun (WGS) entry which is preliminary data.</text>
</comment>
<evidence type="ECO:0000256" key="2">
    <source>
        <dbReference type="ARBA" id="ARBA00022448"/>
    </source>
</evidence>
<evidence type="ECO:0000256" key="6">
    <source>
        <dbReference type="SAM" id="Phobius"/>
    </source>
</evidence>
<feature type="transmembrane region" description="Helical" evidence="6">
    <location>
        <begin position="380"/>
        <end position="402"/>
    </location>
</feature>
<feature type="transmembrane region" description="Helical" evidence="6">
    <location>
        <begin position="266"/>
        <end position="286"/>
    </location>
</feature>
<keyword evidence="4 6" id="KW-1133">Transmembrane helix</keyword>
<sequence length="483" mass="52614">MAEKGEKMQTAERTSVGSGELEKISADYSEEETARVLRKIDWHLLPFISLLYLLSFLDRANIGNARIAGMAHDVGLVGLRYNVIAAVFFITYALAEVPSPSRWIPSIMVAWGIVMTLMSLCHTYEGLIIARVFLGLAESGLFPGITFYLSLWYRKRDVARRIAIFFSAATIAGAFGGLLAYGIEHMEGIGGLHGWQWIFVIAILREDQQGQAKDYKFKYVLQAILDYKTWLQVGNYIGLLVPVYAIALFTPTIVNALGYSAANAQLLTIPPFVAGCIVTIAVGILSDKLNSRGPFIISGSLVSLVGYIILYVQNRAGVSYFGAILAAVGVYPTIAVALAWVGSAAGGDTNKGVTLALVIGVGNLGGIASSFIYLKPPRFFVGHGTCMGFLVLSILLTAVAMWDYNRLNKKKIELCEREGIDETRAHEFSEMGNESPLFSSNQRLDIQRSDQAVEYGKGIVRPLLENGAATESKCQTLAKASHQ</sequence>
<feature type="transmembrane region" description="Helical" evidence="6">
    <location>
        <begin position="353"/>
        <end position="374"/>
    </location>
</feature>
<evidence type="ECO:0008006" key="9">
    <source>
        <dbReference type="Google" id="ProtNLM"/>
    </source>
</evidence>
<evidence type="ECO:0000256" key="4">
    <source>
        <dbReference type="ARBA" id="ARBA00022989"/>
    </source>
</evidence>
<proteinExistence type="predicted"/>
<dbReference type="FunFam" id="1.20.1250.20:FF:000018">
    <property type="entry name" value="MFS transporter permease"/>
    <property type="match status" value="1"/>
</dbReference>
<evidence type="ECO:0000256" key="3">
    <source>
        <dbReference type="ARBA" id="ARBA00022692"/>
    </source>
</evidence>
<dbReference type="PANTHER" id="PTHR43791:SF36">
    <property type="entry name" value="TRANSPORTER, PUTATIVE (AFU_ORTHOLOGUE AFUA_6G08340)-RELATED"/>
    <property type="match status" value="1"/>
</dbReference>
<evidence type="ECO:0000256" key="5">
    <source>
        <dbReference type="ARBA" id="ARBA00023136"/>
    </source>
</evidence>
<keyword evidence="3 6" id="KW-0812">Transmembrane</keyword>
<gene>
    <name evidence="7" type="ORF">NP233_g5997</name>
</gene>
<accession>A0AAD5VXM7</accession>
<keyword evidence="8" id="KW-1185">Reference proteome</keyword>
<dbReference type="EMBL" id="JANIEX010000373">
    <property type="protein sequence ID" value="KAJ3568006.1"/>
    <property type="molecule type" value="Genomic_DNA"/>
</dbReference>
<feature type="transmembrane region" description="Helical" evidence="6">
    <location>
        <begin position="128"/>
        <end position="150"/>
    </location>
</feature>
<evidence type="ECO:0000256" key="1">
    <source>
        <dbReference type="ARBA" id="ARBA00004141"/>
    </source>
</evidence>
<protein>
    <recommendedName>
        <fullName evidence="9">Major facilitator superfamily (MFS) profile domain-containing protein</fullName>
    </recommendedName>
</protein>